<dbReference type="InterPro" id="IPR019560">
    <property type="entry name" value="Mitochondrial_18_kDa_protein"/>
</dbReference>
<organism evidence="5">
    <name type="scientific">Aureoumbra lagunensis</name>
    <dbReference type="NCBI Taxonomy" id="44058"/>
    <lineage>
        <taxon>Eukaryota</taxon>
        <taxon>Sar</taxon>
        <taxon>Stramenopiles</taxon>
        <taxon>Ochrophyta</taxon>
        <taxon>Pelagophyceae</taxon>
        <taxon>Pelagomonadales</taxon>
        <taxon>Aureoumbra</taxon>
    </lineage>
</organism>
<dbReference type="AlphaFoldDB" id="A0A6S7ZI55"/>
<evidence type="ECO:0000313" key="4">
    <source>
        <dbReference type="EMBL" id="CAE0359878.1"/>
    </source>
</evidence>
<dbReference type="GO" id="GO:0005739">
    <property type="term" value="C:mitochondrion"/>
    <property type="evidence" value="ECO:0007669"/>
    <property type="project" value="TreeGrafter"/>
</dbReference>
<protein>
    <recommendedName>
        <fullName evidence="2">Mitochondrial fission process protein 1</fullName>
    </recommendedName>
    <alternativeName>
        <fullName evidence="3">Mitochondrial 18 kDa protein</fullName>
    </alternativeName>
</protein>
<accession>A0A6S7ZI55</accession>
<dbReference type="PANTHER" id="PTHR11001:SF2">
    <property type="entry name" value="MITOCHONDRIAL FISSION PROCESS PROTEIN 1"/>
    <property type="match status" value="1"/>
</dbReference>
<gene>
    <name evidence="4" type="ORF">ALAG00032_LOCUS607</name>
    <name evidence="5" type="ORF">ALAG00032_LOCUS608</name>
</gene>
<reference evidence="5" key="1">
    <citation type="submission" date="2021-01" db="EMBL/GenBank/DDBJ databases">
        <authorList>
            <person name="Corre E."/>
            <person name="Pelletier E."/>
            <person name="Niang G."/>
            <person name="Scheremetjew M."/>
            <person name="Finn R."/>
            <person name="Kale V."/>
            <person name="Holt S."/>
            <person name="Cochrane G."/>
            <person name="Meng A."/>
            <person name="Brown T."/>
            <person name="Cohen L."/>
        </authorList>
    </citation>
    <scope>NUCLEOTIDE SEQUENCE</scope>
    <source>
        <strain evidence="5">CCMP1510</strain>
    </source>
</reference>
<comment type="similarity">
    <text evidence="1">Belongs to the MTFP1 family.</text>
</comment>
<evidence type="ECO:0000256" key="2">
    <source>
        <dbReference type="ARBA" id="ARBA00017835"/>
    </source>
</evidence>
<proteinExistence type="inferred from homology"/>
<evidence type="ECO:0000256" key="3">
    <source>
        <dbReference type="ARBA" id="ARBA00029631"/>
    </source>
</evidence>
<sequence length="229" mass="26013">MAFLFLRRVEPVAIVGFYSSWISWCEEKEEKKLEMTRQQTTSIEDESRYLGYTASLTRLKTLLLRAKSIASNSIRYVAYSSDIGESMRPLLRPWAVNATYGIAIGYVLLDAGFETRRKHLLGVDNDVLVATAAHRLIFHTAVSLALPAVIIHSAVHRAHHFLHQPMFETMPRLIRYGPTVIGLSIIPFLPIVDEPAEHILDWSFDLAYPKWRIGQEESSSHHASHSKSD</sequence>
<evidence type="ECO:0000256" key="1">
    <source>
        <dbReference type="ARBA" id="ARBA00009224"/>
    </source>
</evidence>
<dbReference type="GO" id="GO:0000266">
    <property type="term" value="P:mitochondrial fission"/>
    <property type="evidence" value="ECO:0007669"/>
    <property type="project" value="TreeGrafter"/>
</dbReference>
<name>A0A6S7ZI55_9STRA</name>
<dbReference type="EMBL" id="HBIJ01000828">
    <property type="protein sequence ID" value="CAE0359878.1"/>
    <property type="molecule type" value="Transcribed_RNA"/>
</dbReference>
<dbReference type="Pfam" id="PF10558">
    <property type="entry name" value="MTP18"/>
    <property type="match status" value="2"/>
</dbReference>
<dbReference type="PANTHER" id="PTHR11001">
    <property type="entry name" value="MITOCHONDRIAL FISSION PROCESS PROTEIN 1"/>
    <property type="match status" value="1"/>
</dbReference>
<evidence type="ECO:0000313" key="5">
    <source>
        <dbReference type="EMBL" id="CAE0359879.1"/>
    </source>
</evidence>
<dbReference type="EMBL" id="HBIJ01000829">
    <property type="protein sequence ID" value="CAE0359879.1"/>
    <property type="molecule type" value="Transcribed_RNA"/>
</dbReference>